<dbReference type="InterPro" id="IPR016185">
    <property type="entry name" value="PreATP-grasp_dom_sf"/>
</dbReference>
<dbReference type="Gene3D" id="3.30.470.20">
    <property type="entry name" value="ATP-grasp fold, B domain"/>
    <property type="match status" value="1"/>
</dbReference>
<evidence type="ECO:0000313" key="6">
    <source>
        <dbReference type="EMBL" id="REK89832.1"/>
    </source>
</evidence>
<protein>
    <submittedName>
        <fullName evidence="6">RimK family alpha-L-glutamate ligase</fullName>
    </submittedName>
</protein>
<dbReference type="NCBIfam" id="TIGR00768">
    <property type="entry name" value="rimK_fam"/>
    <property type="match status" value="1"/>
</dbReference>
<evidence type="ECO:0000313" key="7">
    <source>
        <dbReference type="Proteomes" id="UP000262477"/>
    </source>
</evidence>
<accession>A0A371Q591</accession>
<evidence type="ECO:0000256" key="4">
    <source>
        <dbReference type="PROSITE-ProRule" id="PRU00409"/>
    </source>
</evidence>
<dbReference type="AlphaFoldDB" id="A0A371Q591"/>
<feature type="domain" description="ATP-grasp" evidence="5">
    <location>
        <begin position="74"/>
        <end position="260"/>
    </location>
</feature>
<dbReference type="SUPFAM" id="SSF52440">
    <property type="entry name" value="PreATP-grasp domain"/>
    <property type="match status" value="1"/>
</dbReference>
<organism evidence="6 7">
    <name type="scientific">Streptomyces inhibens</name>
    <dbReference type="NCBI Taxonomy" id="2293571"/>
    <lineage>
        <taxon>Bacteria</taxon>
        <taxon>Bacillati</taxon>
        <taxon>Actinomycetota</taxon>
        <taxon>Actinomycetes</taxon>
        <taxon>Kitasatosporales</taxon>
        <taxon>Streptomycetaceae</taxon>
        <taxon>Streptomyces</taxon>
    </lineage>
</organism>
<dbReference type="InterPro" id="IPR004666">
    <property type="entry name" value="Rp_bS6_RimK/Lys_biosynth_LsyX"/>
</dbReference>
<dbReference type="GO" id="GO:0005524">
    <property type="term" value="F:ATP binding"/>
    <property type="evidence" value="ECO:0007669"/>
    <property type="project" value="UniProtKB-UniRule"/>
</dbReference>
<dbReference type="Gene3D" id="3.30.1490.20">
    <property type="entry name" value="ATP-grasp fold, A domain"/>
    <property type="match status" value="1"/>
</dbReference>
<keyword evidence="7" id="KW-1185">Reference proteome</keyword>
<dbReference type="PANTHER" id="PTHR21621:SF0">
    <property type="entry name" value="BETA-CITRYLGLUTAMATE SYNTHASE B-RELATED"/>
    <property type="match status" value="1"/>
</dbReference>
<dbReference type="InterPro" id="IPR011761">
    <property type="entry name" value="ATP-grasp"/>
</dbReference>
<dbReference type="Gene3D" id="3.40.50.20">
    <property type="match status" value="1"/>
</dbReference>
<keyword evidence="3 4" id="KW-0067">ATP-binding</keyword>
<dbReference type="Pfam" id="PF22626">
    <property type="entry name" value="LysX_preATP_grasp"/>
    <property type="match status" value="1"/>
</dbReference>
<keyword evidence="6" id="KW-0436">Ligase</keyword>
<dbReference type="SUPFAM" id="SSF56059">
    <property type="entry name" value="Glutathione synthetase ATP-binding domain-like"/>
    <property type="match status" value="1"/>
</dbReference>
<dbReference type="PANTHER" id="PTHR21621">
    <property type="entry name" value="RIBOSOMAL PROTEIN S6 MODIFICATION PROTEIN"/>
    <property type="match status" value="1"/>
</dbReference>
<comment type="caution">
    <text evidence="6">The sequence shown here is derived from an EMBL/GenBank/DDBJ whole genome shotgun (WGS) entry which is preliminary data.</text>
</comment>
<dbReference type="InterPro" id="IPR013651">
    <property type="entry name" value="ATP-grasp_RimK-type"/>
</dbReference>
<dbReference type="InterPro" id="IPR054562">
    <property type="entry name" value="LysX/ArgX_preATP_grasp"/>
</dbReference>
<evidence type="ECO:0000256" key="2">
    <source>
        <dbReference type="ARBA" id="ARBA00022741"/>
    </source>
</evidence>
<dbReference type="InterPro" id="IPR013815">
    <property type="entry name" value="ATP_grasp_subdomain_1"/>
</dbReference>
<keyword evidence="1" id="KW-0479">Metal-binding</keyword>
<dbReference type="Proteomes" id="UP000262477">
    <property type="component" value="Unassembled WGS sequence"/>
</dbReference>
<gene>
    <name evidence="6" type="ORF">DY245_13585</name>
</gene>
<dbReference type="OrthoDB" id="9803907at2"/>
<dbReference type="Pfam" id="PF08443">
    <property type="entry name" value="RimK"/>
    <property type="match status" value="1"/>
</dbReference>
<proteinExistence type="predicted"/>
<dbReference type="GO" id="GO:0009432">
    <property type="term" value="P:SOS response"/>
    <property type="evidence" value="ECO:0007669"/>
    <property type="project" value="TreeGrafter"/>
</dbReference>
<evidence type="ECO:0000259" key="5">
    <source>
        <dbReference type="PROSITE" id="PS50975"/>
    </source>
</evidence>
<dbReference type="GO" id="GO:0005737">
    <property type="term" value="C:cytoplasm"/>
    <property type="evidence" value="ECO:0007669"/>
    <property type="project" value="TreeGrafter"/>
</dbReference>
<reference evidence="6 7" key="1">
    <citation type="submission" date="2018-08" db="EMBL/GenBank/DDBJ databases">
        <title>Streptomyces NEAU-D10 sp. nov., a novel Actinomycete isolated from soil.</title>
        <authorList>
            <person name="Jin L."/>
        </authorList>
    </citation>
    <scope>NUCLEOTIDE SEQUENCE [LARGE SCALE GENOMIC DNA]</scope>
    <source>
        <strain evidence="6 7">NEAU-D10</strain>
    </source>
</reference>
<dbReference type="PROSITE" id="PS50975">
    <property type="entry name" value="ATP_GRASP"/>
    <property type="match status" value="1"/>
</dbReference>
<sequence length="265" mass="28111">MTALEKRSVAFSYLDARDLSVTLGGSLPAHRVVLNREIGQYRASYAATALEAAGATVVNTAAATAICGDKWLTSMALQRRGLPTPRTALAMTPNAALAALDEIGYPAVIKPLVGSWGRLVTPVEDPRIAATVLEHIAALPSPQSHIVYVQEMIPKLDRDIRVIVVGGEVLGAIHRSSSEWRTNVARGGASEFLALSEEDAKLAVTAADAVGAEIAGVDLVVDDEGMTSVLEVNHRVEFAGFQEAQGNRVDVADRIVRYMLTKGAT</sequence>
<evidence type="ECO:0000256" key="1">
    <source>
        <dbReference type="ARBA" id="ARBA00022723"/>
    </source>
</evidence>
<dbReference type="GO" id="GO:0018169">
    <property type="term" value="F:ribosomal S6-glutamic acid ligase activity"/>
    <property type="evidence" value="ECO:0007669"/>
    <property type="project" value="TreeGrafter"/>
</dbReference>
<dbReference type="EMBL" id="QUAC01000107">
    <property type="protein sequence ID" value="REK89832.1"/>
    <property type="molecule type" value="Genomic_DNA"/>
</dbReference>
<name>A0A371Q591_STRIH</name>
<dbReference type="GO" id="GO:0046872">
    <property type="term" value="F:metal ion binding"/>
    <property type="evidence" value="ECO:0007669"/>
    <property type="project" value="UniProtKB-KW"/>
</dbReference>
<evidence type="ECO:0000256" key="3">
    <source>
        <dbReference type="ARBA" id="ARBA00022840"/>
    </source>
</evidence>
<keyword evidence="2 4" id="KW-0547">Nucleotide-binding</keyword>